<keyword evidence="4 10" id="KW-0812">Transmembrane</keyword>
<dbReference type="PANTHER" id="PTHR11157:SF69">
    <property type="entry name" value="ELONGATION OF VERY LONG CHAIN FATTY ACIDS PROTEIN 7"/>
    <property type="match status" value="1"/>
</dbReference>
<dbReference type="AlphaFoldDB" id="A0A9D4L7B7"/>
<dbReference type="GO" id="GO:0042761">
    <property type="term" value="P:very long-chain fatty acid biosynthetic process"/>
    <property type="evidence" value="ECO:0007669"/>
    <property type="project" value="TreeGrafter"/>
</dbReference>
<feature type="transmembrane region" description="Helical" evidence="10">
    <location>
        <begin position="142"/>
        <end position="164"/>
    </location>
</feature>
<reference evidence="11" key="2">
    <citation type="submission" date="2020-11" db="EMBL/GenBank/DDBJ databases">
        <authorList>
            <person name="McCartney M.A."/>
            <person name="Auch B."/>
            <person name="Kono T."/>
            <person name="Mallez S."/>
            <person name="Becker A."/>
            <person name="Gohl D.M."/>
            <person name="Silverstein K.A.T."/>
            <person name="Koren S."/>
            <person name="Bechman K.B."/>
            <person name="Herman A."/>
            <person name="Abrahante J.E."/>
            <person name="Garbe J."/>
        </authorList>
    </citation>
    <scope>NUCLEOTIDE SEQUENCE</scope>
    <source>
        <strain evidence="11">Duluth1</strain>
        <tissue evidence="11">Whole animal</tissue>
    </source>
</reference>
<evidence type="ECO:0000256" key="7">
    <source>
        <dbReference type="ARBA" id="ARBA00023098"/>
    </source>
</evidence>
<keyword evidence="6 10" id="KW-1133">Transmembrane helix</keyword>
<evidence type="ECO:0000256" key="10">
    <source>
        <dbReference type="RuleBase" id="RU361115"/>
    </source>
</evidence>
<feature type="transmembrane region" description="Helical" evidence="10">
    <location>
        <begin position="113"/>
        <end position="130"/>
    </location>
</feature>
<dbReference type="GO" id="GO:0030148">
    <property type="term" value="P:sphingolipid biosynthetic process"/>
    <property type="evidence" value="ECO:0007669"/>
    <property type="project" value="TreeGrafter"/>
</dbReference>
<evidence type="ECO:0000256" key="5">
    <source>
        <dbReference type="ARBA" id="ARBA00022832"/>
    </source>
</evidence>
<organism evidence="11 12">
    <name type="scientific">Dreissena polymorpha</name>
    <name type="common">Zebra mussel</name>
    <name type="synonym">Mytilus polymorpha</name>
    <dbReference type="NCBI Taxonomy" id="45954"/>
    <lineage>
        <taxon>Eukaryota</taxon>
        <taxon>Metazoa</taxon>
        <taxon>Spiralia</taxon>
        <taxon>Lophotrochozoa</taxon>
        <taxon>Mollusca</taxon>
        <taxon>Bivalvia</taxon>
        <taxon>Autobranchia</taxon>
        <taxon>Heteroconchia</taxon>
        <taxon>Euheterodonta</taxon>
        <taxon>Imparidentia</taxon>
        <taxon>Neoheterodontei</taxon>
        <taxon>Myida</taxon>
        <taxon>Dreissenoidea</taxon>
        <taxon>Dreissenidae</taxon>
        <taxon>Dreissena</taxon>
    </lineage>
</organism>
<evidence type="ECO:0000313" key="11">
    <source>
        <dbReference type="EMBL" id="KAH3852891.1"/>
    </source>
</evidence>
<dbReference type="Proteomes" id="UP000828390">
    <property type="component" value="Unassembled WGS sequence"/>
</dbReference>
<dbReference type="GO" id="GO:0034625">
    <property type="term" value="P:fatty acid elongation, monounsaturated fatty acid"/>
    <property type="evidence" value="ECO:0007669"/>
    <property type="project" value="TreeGrafter"/>
</dbReference>
<keyword evidence="2 10" id="KW-0444">Lipid biosynthesis</keyword>
<keyword evidence="12" id="KW-1185">Reference proteome</keyword>
<evidence type="ECO:0000256" key="6">
    <source>
        <dbReference type="ARBA" id="ARBA00022989"/>
    </source>
</evidence>
<keyword evidence="8 10" id="KW-0472">Membrane</keyword>
<accession>A0A9D4L7B7</accession>
<feature type="transmembrane region" description="Helical" evidence="10">
    <location>
        <begin position="6"/>
        <end position="25"/>
    </location>
</feature>
<evidence type="ECO:0000313" key="12">
    <source>
        <dbReference type="Proteomes" id="UP000828390"/>
    </source>
</evidence>
<evidence type="ECO:0000256" key="4">
    <source>
        <dbReference type="ARBA" id="ARBA00022692"/>
    </source>
</evidence>
<evidence type="ECO:0000256" key="1">
    <source>
        <dbReference type="ARBA" id="ARBA00004141"/>
    </source>
</evidence>
<evidence type="ECO:0000256" key="2">
    <source>
        <dbReference type="ARBA" id="ARBA00022516"/>
    </source>
</evidence>
<dbReference type="GO" id="GO:0005789">
    <property type="term" value="C:endoplasmic reticulum membrane"/>
    <property type="evidence" value="ECO:0007669"/>
    <property type="project" value="TreeGrafter"/>
</dbReference>
<dbReference type="InterPro" id="IPR030457">
    <property type="entry name" value="ELO_CS"/>
</dbReference>
<dbReference type="InterPro" id="IPR002076">
    <property type="entry name" value="ELO_fam"/>
</dbReference>
<dbReference type="EMBL" id="JAIWYP010000003">
    <property type="protein sequence ID" value="KAH3852891.1"/>
    <property type="molecule type" value="Genomic_DNA"/>
</dbReference>
<proteinExistence type="inferred from homology"/>
<feature type="transmembrane region" description="Helical" evidence="10">
    <location>
        <begin position="81"/>
        <end position="106"/>
    </location>
</feature>
<dbReference type="PROSITE" id="PS01188">
    <property type="entry name" value="ELO"/>
    <property type="match status" value="1"/>
</dbReference>
<comment type="caution">
    <text evidence="11">The sequence shown here is derived from an EMBL/GenBank/DDBJ whole genome shotgun (WGS) entry which is preliminary data.</text>
</comment>
<keyword evidence="3 10" id="KW-0808">Transferase</keyword>
<dbReference type="EC" id="2.3.1.199" evidence="10"/>
<dbReference type="Pfam" id="PF01151">
    <property type="entry name" value="ELO"/>
    <property type="match status" value="1"/>
</dbReference>
<keyword evidence="5 10" id="KW-0276">Fatty acid metabolism</keyword>
<feature type="transmembrane region" description="Helical" evidence="10">
    <location>
        <begin position="206"/>
        <end position="226"/>
    </location>
</feature>
<comment type="subcellular location">
    <subcellularLocation>
        <location evidence="1">Membrane</location>
        <topology evidence="1">Multi-pass membrane protein</topology>
    </subcellularLocation>
</comment>
<name>A0A9D4L7B7_DREPO</name>
<feature type="transmembrane region" description="Helical" evidence="10">
    <location>
        <begin position="37"/>
        <end position="61"/>
    </location>
</feature>
<keyword evidence="9 10" id="KW-0275">Fatty acid biosynthesis</keyword>
<dbReference type="GO" id="GO:0019367">
    <property type="term" value="P:fatty acid elongation, saturated fatty acid"/>
    <property type="evidence" value="ECO:0007669"/>
    <property type="project" value="TreeGrafter"/>
</dbReference>
<sequence length="287" mass="33236">MSSPIEPLLLVIAYLVFVYMGPKWMDSRKPMKLQNVLVFYNFFMVALSAYTVHEMLLGGWLTSYSLSCDQEVDYSTSPTAIRMASATWLFFIAKYIELFDTVFFILRKKQSQVTFLHVFHHGCLPVFWWWGVKAVPGGFGTFHALVNCCVHVVMYLYYGIAALGPDYQKYIWWKKYVTKFQLAQFFIVTVHNSQFLFRTCAYPWKYVAFIQGFTTLIAILFLNFYVQAYRKPKYLQIKSQRISNGVLSNGHEVIGHSNKYSNGAAVNGSIVANGYCRSELKRRPLYS</sequence>
<protein>
    <recommendedName>
        <fullName evidence="10">Elongation of very long chain fatty acids protein</fullName>
        <ecNumber evidence="10">2.3.1.199</ecNumber>
    </recommendedName>
    <alternativeName>
        <fullName evidence="10">Very-long-chain 3-oxoacyl-CoA synthase</fullName>
    </alternativeName>
</protein>
<evidence type="ECO:0000256" key="9">
    <source>
        <dbReference type="ARBA" id="ARBA00023160"/>
    </source>
</evidence>
<dbReference type="GO" id="GO:0009922">
    <property type="term" value="F:fatty acid elongase activity"/>
    <property type="evidence" value="ECO:0007669"/>
    <property type="project" value="UniProtKB-EC"/>
</dbReference>
<gene>
    <name evidence="11" type="ORF">DPMN_095412</name>
</gene>
<feature type="transmembrane region" description="Helical" evidence="10">
    <location>
        <begin position="176"/>
        <end position="194"/>
    </location>
</feature>
<dbReference type="PANTHER" id="PTHR11157">
    <property type="entry name" value="FATTY ACID ACYL TRANSFERASE-RELATED"/>
    <property type="match status" value="1"/>
</dbReference>
<keyword evidence="7 10" id="KW-0443">Lipid metabolism</keyword>
<evidence type="ECO:0000256" key="8">
    <source>
        <dbReference type="ARBA" id="ARBA00023136"/>
    </source>
</evidence>
<dbReference type="GO" id="GO:0034626">
    <property type="term" value="P:fatty acid elongation, polyunsaturated fatty acid"/>
    <property type="evidence" value="ECO:0007669"/>
    <property type="project" value="TreeGrafter"/>
</dbReference>
<comment type="similarity">
    <text evidence="10">Belongs to the ELO family.</text>
</comment>
<comment type="catalytic activity">
    <reaction evidence="10">
        <text>a very-long-chain acyl-CoA + malonyl-CoA + H(+) = a very-long-chain 3-oxoacyl-CoA + CO2 + CoA</text>
        <dbReference type="Rhea" id="RHEA:32727"/>
        <dbReference type="ChEBI" id="CHEBI:15378"/>
        <dbReference type="ChEBI" id="CHEBI:16526"/>
        <dbReference type="ChEBI" id="CHEBI:57287"/>
        <dbReference type="ChEBI" id="CHEBI:57384"/>
        <dbReference type="ChEBI" id="CHEBI:90725"/>
        <dbReference type="ChEBI" id="CHEBI:90736"/>
        <dbReference type="EC" id="2.3.1.199"/>
    </reaction>
</comment>
<reference evidence="11" key="1">
    <citation type="journal article" date="2019" name="bioRxiv">
        <title>The Genome of the Zebra Mussel, Dreissena polymorpha: A Resource for Invasive Species Research.</title>
        <authorList>
            <person name="McCartney M.A."/>
            <person name="Auch B."/>
            <person name="Kono T."/>
            <person name="Mallez S."/>
            <person name="Zhang Y."/>
            <person name="Obille A."/>
            <person name="Becker A."/>
            <person name="Abrahante J.E."/>
            <person name="Garbe J."/>
            <person name="Badalamenti J.P."/>
            <person name="Herman A."/>
            <person name="Mangelson H."/>
            <person name="Liachko I."/>
            <person name="Sullivan S."/>
            <person name="Sone E.D."/>
            <person name="Koren S."/>
            <person name="Silverstein K.A.T."/>
            <person name="Beckman K.B."/>
            <person name="Gohl D.M."/>
        </authorList>
    </citation>
    <scope>NUCLEOTIDE SEQUENCE</scope>
    <source>
        <strain evidence="11">Duluth1</strain>
        <tissue evidence="11">Whole animal</tissue>
    </source>
</reference>
<evidence type="ECO:0000256" key="3">
    <source>
        <dbReference type="ARBA" id="ARBA00022679"/>
    </source>
</evidence>